<dbReference type="PANTHER" id="PTHR43096:SF48">
    <property type="entry name" value="CHAPERONE PROTEIN DNAJ"/>
    <property type="match status" value="1"/>
</dbReference>
<dbReference type="HAMAP" id="MF_01152">
    <property type="entry name" value="DnaJ"/>
    <property type="match status" value="1"/>
</dbReference>
<keyword evidence="8 12" id="KW-0143">Chaperone</keyword>
<keyword evidence="2 12" id="KW-0235">DNA replication</keyword>
<feature type="zinc finger region" description="CR-type" evidence="13">
    <location>
        <begin position="133"/>
        <end position="210"/>
    </location>
</feature>
<dbReference type="GO" id="GO:0008270">
    <property type="term" value="F:zinc ion binding"/>
    <property type="evidence" value="ECO:0007669"/>
    <property type="project" value="UniProtKB-UniRule"/>
</dbReference>
<dbReference type="InterPro" id="IPR008971">
    <property type="entry name" value="HSP40/DnaJ_pept-bd"/>
</dbReference>
<dbReference type="GO" id="GO:0005737">
    <property type="term" value="C:cytoplasm"/>
    <property type="evidence" value="ECO:0007669"/>
    <property type="project" value="UniProtKB-SubCell"/>
</dbReference>
<evidence type="ECO:0000256" key="6">
    <source>
        <dbReference type="ARBA" id="ARBA00022833"/>
    </source>
</evidence>
<comment type="caution">
    <text evidence="12">Lacks conserved residue(s) required for the propagation of feature annotation.</text>
</comment>
<feature type="binding site" evidence="12">
    <location>
        <position position="184"/>
    </location>
    <ligand>
        <name>Zn(2+)</name>
        <dbReference type="ChEBI" id="CHEBI:29105"/>
        <label>2</label>
    </ligand>
</feature>
<feature type="binding site" evidence="12">
    <location>
        <position position="198"/>
    </location>
    <ligand>
        <name>Zn(2+)</name>
        <dbReference type="ChEBI" id="CHEBI:29105"/>
        <label>1</label>
    </ligand>
</feature>
<dbReference type="PROSITE" id="PS51188">
    <property type="entry name" value="ZF_CR"/>
    <property type="match status" value="1"/>
</dbReference>
<dbReference type="PROSITE" id="PS50076">
    <property type="entry name" value="DNAJ_2"/>
    <property type="match status" value="1"/>
</dbReference>
<sequence length="369" mass="41351">MEFDYYEILEVSRDANSDTIKKAYRKQALRYHPDRNQGDKETEEKFKQINEAYEVLSNAEKREIYDRYGKDGLKGMAGGGFSGGFDFDDLGDIFSSFFGGGFGFSQKGSKSRYKYALDIEIGLTLEFNEAVFGCEKEIKYRYKTPCQSCNATGSKDGKKQTCPKCGGSGKIGIQQGFMQFVQTCPECSGTGESIKDKCPECSGNGFNEISDSIKINIPEGVDNATRIRVSQKGNRYEDMSGDLYVRIVVKDDEHFLRNGDDVYIEIPVFFTQAALGDSIKIPTLRGDTILDLPVGAKDKQQFVIPKEGVKNARTKQLGNLIVQISIQMPKKLNDEQIELLKKLQNSFSVKSGEMATDKGIWDKIKSWFS</sequence>
<keyword evidence="5 12" id="KW-0863">Zinc-finger</keyword>
<dbReference type="PROSITE" id="PS00636">
    <property type="entry name" value="DNAJ_1"/>
    <property type="match status" value="1"/>
</dbReference>
<feature type="binding site" evidence="12">
    <location>
        <position position="165"/>
    </location>
    <ligand>
        <name>Zn(2+)</name>
        <dbReference type="ChEBI" id="CHEBI:29105"/>
        <label>2</label>
    </ligand>
</feature>
<dbReference type="GO" id="GO:0006260">
    <property type="term" value="P:DNA replication"/>
    <property type="evidence" value="ECO:0007669"/>
    <property type="project" value="UniProtKB-KW"/>
</dbReference>
<dbReference type="Pfam" id="PF00684">
    <property type="entry name" value="DnaJ_CXXCXGXG"/>
    <property type="match status" value="1"/>
</dbReference>
<feature type="domain" description="J" evidence="14">
    <location>
        <begin position="4"/>
        <end position="69"/>
    </location>
</feature>
<gene>
    <name evidence="12 16" type="primary">dnaJ</name>
    <name evidence="16" type="ORF">CSUIS_0769</name>
</gene>
<dbReference type="InterPro" id="IPR002939">
    <property type="entry name" value="DnaJ_C"/>
</dbReference>
<dbReference type="NCBIfam" id="TIGR02349">
    <property type="entry name" value="DnaJ_bact"/>
    <property type="match status" value="1"/>
</dbReference>
<evidence type="ECO:0000313" key="16">
    <source>
        <dbReference type="EMBL" id="ARR00584.1"/>
    </source>
</evidence>
<organism evidence="16 17">
    <name type="scientific">Campylobacter porcelli</name>
    <dbReference type="NCBI Taxonomy" id="1660073"/>
    <lineage>
        <taxon>Bacteria</taxon>
        <taxon>Pseudomonadati</taxon>
        <taxon>Campylobacterota</taxon>
        <taxon>Epsilonproteobacteria</taxon>
        <taxon>Campylobacterales</taxon>
        <taxon>Campylobacteraceae</taxon>
        <taxon>Campylobacter</taxon>
    </lineage>
</organism>
<evidence type="ECO:0000256" key="12">
    <source>
        <dbReference type="HAMAP-Rule" id="MF_01152"/>
    </source>
</evidence>
<evidence type="ECO:0000259" key="14">
    <source>
        <dbReference type="PROSITE" id="PS50076"/>
    </source>
</evidence>
<dbReference type="PRINTS" id="PR00625">
    <property type="entry name" value="JDOMAIN"/>
</dbReference>
<feature type="binding site" evidence="12">
    <location>
        <position position="146"/>
    </location>
    <ligand>
        <name>Zn(2+)</name>
        <dbReference type="ChEBI" id="CHEBI:29105"/>
        <label>1</label>
    </ligand>
</feature>
<dbReference type="CDD" id="cd06257">
    <property type="entry name" value="DnaJ"/>
    <property type="match status" value="1"/>
</dbReference>
<evidence type="ECO:0000313" key="17">
    <source>
        <dbReference type="Proteomes" id="UP000194260"/>
    </source>
</evidence>
<feature type="binding site" evidence="12">
    <location>
        <position position="162"/>
    </location>
    <ligand>
        <name>Zn(2+)</name>
        <dbReference type="ChEBI" id="CHEBI:29105"/>
        <label>2</label>
    </ligand>
</feature>
<protein>
    <recommendedName>
        <fullName evidence="11 12">Chaperone protein DnaJ</fullName>
    </recommendedName>
</protein>
<dbReference type="SUPFAM" id="SSF49493">
    <property type="entry name" value="HSP40/DnaJ peptide-binding domain"/>
    <property type="match status" value="2"/>
</dbReference>
<dbReference type="RefSeq" id="WP_086297218.1">
    <property type="nucleotide sequence ID" value="NZ_CP018789.1"/>
</dbReference>
<keyword evidence="7 12" id="KW-0346">Stress response</keyword>
<dbReference type="SMART" id="SM00271">
    <property type="entry name" value="DnaJ"/>
    <property type="match status" value="1"/>
</dbReference>
<evidence type="ECO:0000256" key="7">
    <source>
        <dbReference type="ARBA" id="ARBA00023016"/>
    </source>
</evidence>
<dbReference type="InterPro" id="IPR012724">
    <property type="entry name" value="DnaJ"/>
</dbReference>
<evidence type="ECO:0000256" key="3">
    <source>
        <dbReference type="ARBA" id="ARBA00022723"/>
    </source>
</evidence>
<evidence type="ECO:0000256" key="2">
    <source>
        <dbReference type="ARBA" id="ARBA00022705"/>
    </source>
</evidence>
<dbReference type="CDD" id="cd10747">
    <property type="entry name" value="DnaJ_C"/>
    <property type="match status" value="1"/>
</dbReference>
<evidence type="ECO:0000256" key="10">
    <source>
        <dbReference type="ARBA" id="ARBA00061004"/>
    </source>
</evidence>
<dbReference type="FunFam" id="2.10.230.10:FF:000002">
    <property type="entry name" value="Molecular chaperone DnaJ"/>
    <property type="match status" value="1"/>
</dbReference>
<dbReference type="GO" id="GO:0009408">
    <property type="term" value="P:response to heat"/>
    <property type="evidence" value="ECO:0007669"/>
    <property type="project" value="InterPro"/>
</dbReference>
<dbReference type="Gene3D" id="2.60.260.20">
    <property type="entry name" value="Urease metallochaperone UreE, N-terminal domain"/>
    <property type="match status" value="2"/>
</dbReference>
<dbReference type="FunFam" id="1.10.287.110:FF:000034">
    <property type="entry name" value="Chaperone protein DnaJ"/>
    <property type="match status" value="1"/>
</dbReference>
<evidence type="ECO:0000256" key="13">
    <source>
        <dbReference type="PROSITE-ProRule" id="PRU00546"/>
    </source>
</evidence>
<comment type="function">
    <text evidence="9 12">Participates actively in the response to hyperosmotic and heat shock by preventing the aggregation of stress-denatured proteins and by disaggregating proteins, also in an autonomous, DnaK-independent fashion. Unfolded proteins bind initially to DnaJ; upon interaction with the DnaJ-bound protein, DnaK hydrolyzes its bound ATP, resulting in the formation of a stable complex. GrpE releases ADP from DnaK; ATP binding to DnaK triggers the release of the substrate protein, thus completing the reaction cycle. Several rounds of ATP-dependent interactions between DnaJ, DnaK and GrpE are required for fully efficient folding. Also involved, together with DnaK and GrpE, in the DNA replication of plasmids through activation of initiation proteins.</text>
</comment>
<dbReference type="GO" id="GO:0031072">
    <property type="term" value="F:heat shock protein binding"/>
    <property type="evidence" value="ECO:0007669"/>
    <property type="project" value="InterPro"/>
</dbReference>
<feature type="binding site" evidence="12">
    <location>
        <position position="201"/>
    </location>
    <ligand>
        <name>Zn(2+)</name>
        <dbReference type="ChEBI" id="CHEBI:29105"/>
        <label>1</label>
    </ligand>
</feature>
<name>A0A1X9SWA6_9BACT</name>
<evidence type="ECO:0000256" key="1">
    <source>
        <dbReference type="ARBA" id="ARBA00022490"/>
    </source>
</evidence>
<comment type="similarity">
    <text evidence="10 12">Belongs to the DnaJ family.</text>
</comment>
<keyword evidence="6 12" id="KW-0862">Zinc</keyword>
<comment type="cofactor">
    <cofactor evidence="12">
        <name>Zn(2+)</name>
        <dbReference type="ChEBI" id="CHEBI:29105"/>
    </cofactor>
    <text evidence="12">Binds 2 Zn(2+) ions per monomer.</text>
</comment>
<evidence type="ECO:0000256" key="5">
    <source>
        <dbReference type="ARBA" id="ARBA00022771"/>
    </source>
</evidence>
<evidence type="ECO:0000259" key="15">
    <source>
        <dbReference type="PROSITE" id="PS51188"/>
    </source>
</evidence>
<dbReference type="Proteomes" id="UP000194260">
    <property type="component" value="Chromosome"/>
</dbReference>
<evidence type="ECO:0000256" key="8">
    <source>
        <dbReference type="ARBA" id="ARBA00023186"/>
    </source>
</evidence>
<evidence type="ECO:0000256" key="4">
    <source>
        <dbReference type="ARBA" id="ARBA00022737"/>
    </source>
</evidence>
<dbReference type="AlphaFoldDB" id="A0A1X9SWA6"/>
<dbReference type="KEGG" id="camy:CSUIS_0769"/>
<dbReference type="Pfam" id="PF00226">
    <property type="entry name" value="DnaJ"/>
    <property type="match status" value="1"/>
</dbReference>
<accession>A0A1X9SWA6</accession>
<dbReference type="Pfam" id="PF01556">
    <property type="entry name" value="DnaJ_C"/>
    <property type="match status" value="1"/>
</dbReference>
<dbReference type="Gene3D" id="1.10.287.110">
    <property type="entry name" value="DnaJ domain"/>
    <property type="match status" value="1"/>
</dbReference>
<dbReference type="InterPro" id="IPR036410">
    <property type="entry name" value="HSP_DnaJ_Cys-rich_dom_sf"/>
</dbReference>
<dbReference type="STRING" id="1660073.CSUIS_0769"/>
<comment type="subunit">
    <text evidence="12">Homodimer.</text>
</comment>
<comment type="subcellular location">
    <subcellularLocation>
        <location evidence="12">Cytoplasm</location>
    </subcellularLocation>
</comment>
<dbReference type="InterPro" id="IPR018253">
    <property type="entry name" value="DnaJ_domain_CS"/>
</dbReference>
<dbReference type="SUPFAM" id="SSF46565">
    <property type="entry name" value="Chaperone J-domain"/>
    <property type="match status" value="1"/>
</dbReference>
<dbReference type="SUPFAM" id="SSF57938">
    <property type="entry name" value="DnaJ/Hsp40 cysteine-rich domain"/>
    <property type="match status" value="1"/>
</dbReference>
<dbReference type="NCBIfam" id="NF008035">
    <property type="entry name" value="PRK10767.1"/>
    <property type="match status" value="1"/>
</dbReference>
<feature type="binding site" evidence="12">
    <location>
        <position position="149"/>
    </location>
    <ligand>
        <name>Zn(2+)</name>
        <dbReference type="ChEBI" id="CHEBI:29105"/>
        <label>1</label>
    </ligand>
</feature>
<dbReference type="InterPro" id="IPR001623">
    <property type="entry name" value="DnaJ_domain"/>
</dbReference>
<evidence type="ECO:0000256" key="11">
    <source>
        <dbReference type="ARBA" id="ARBA00067609"/>
    </source>
</evidence>
<dbReference type="GO" id="GO:0005524">
    <property type="term" value="F:ATP binding"/>
    <property type="evidence" value="ECO:0007669"/>
    <property type="project" value="InterPro"/>
</dbReference>
<evidence type="ECO:0000256" key="9">
    <source>
        <dbReference type="ARBA" id="ARBA00053423"/>
    </source>
</evidence>
<feature type="domain" description="CR-type" evidence="15">
    <location>
        <begin position="133"/>
        <end position="210"/>
    </location>
</feature>
<dbReference type="EMBL" id="CP018789">
    <property type="protein sequence ID" value="ARR00584.1"/>
    <property type="molecule type" value="Genomic_DNA"/>
</dbReference>
<proteinExistence type="inferred from homology"/>
<dbReference type="InterPro" id="IPR036869">
    <property type="entry name" value="J_dom_sf"/>
</dbReference>
<dbReference type="PANTHER" id="PTHR43096">
    <property type="entry name" value="DNAJ HOMOLOG 1, MITOCHONDRIAL-RELATED"/>
    <property type="match status" value="1"/>
</dbReference>
<reference evidence="17" key="1">
    <citation type="journal article" date="2017" name="Genome Biol. Evol.">
        <title>Comparative Genomic Analysis Identifies a Campylobacter Clade Deficient in Selenium Metabolism.</title>
        <authorList>
            <person name="Miller W.G."/>
            <person name="Yee E."/>
            <person name="Lopes B.S."/>
            <person name="Chapman M.H."/>
            <person name="Huynh S."/>
            <person name="Bono J.L."/>
            <person name="Parker C.T."/>
            <person name="Strachan N.J.C."/>
            <person name="Forbes K.J."/>
        </authorList>
    </citation>
    <scope>NUCLEOTIDE SEQUENCE [LARGE SCALE GENOMIC DNA]</scope>
    <source>
        <strain evidence="17">RM6137</strain>
    </source>
</reference>
<keyword evidence="3 12" id="KW-0479">Metal-binding</keyword>
<feature type="binding site" evidence="12">
    <location>
        <position position="187"/>
    </location>
    <ligand>
        <name>Zn(2+)</name>
        <dbReference type="ChEBI" id="CHEBI:29105"/>
        <label>2</label>
    </ligand>
</feature>
<dbReference type="GO" id="GO:0051082">
    <property type="term" value="F:unfolded protein binding"/>
    <property type="evidence" value="ECO:0007669"/>
    <property type="project" value="UniProtKB-UniRule"/>
</dbReference>
<dbReference type="Gene3D" id="2.10.230.10">
    <property type="entry name" value="Heat shock protein DnaJ, cysteine-rich domain"/>
    <property type="match status" value="1"/>
</dbReference>
<keyword evidence="1 12" id="KW-0963">Cytoplasm</keyword>
<keyword evidence="4 12" id="KW-0677">Repeat</keyword>
<dbReference type="InterPro" id="IPR001305">
    <property type="entry name" value="HSP_DnaJ_Cys-rich_dom"/>
</dbReference>
<dbReference type="GO" id="GO:0042026">
    <property type="term" value="P:protein refolding"/>
    <property type="evidence" value="ECO:0007669"/>
    <property type="project" value="TreeGrafter"/>
</dbReference>
<comment type="domain">
    <text evidence="12">The J domain is necessary and sufficient to stimulate DnaK ATPase activity. Zinc center 1 plays an important role in the autonomous, DnaK-independent chaperone activity of DnaJ. Zinc center 2 is essential for interaction with DnaK and for DnaJ activity.</text>
</comment>